<dbReference type="RefSeq" id="XP_007765746.1">
    <property type="nucleotide sequence ID" value="XM_007767556.1"/>
</dbReference>
<evidence type="ECO:0000313" key="3">
    <source>
        <dbReference type="Proteomes" id="UP000053558"/>
    </source>
</evidence>
<name>A0A5M3MXP6_CONPW</name>
<protein>
    <submittedName>
        <fullName evidence="2">Uncharacterized protein</fullName>
    </submittedName>
</protein>
<comment type="caution">
    <text evidence="2">The sequence shown here is derived from an EMBL/GenBank/DDBJ whole genome shotgun (WGS) entry which is preliminary data.</text>
</comment>
<gene>
    <name evidence="2" type="ORF">CONPUDRAFT_88282</name>
</gene>
<dbReference type="AlphaFoldDB" id="A0A5M3MXP6"/>
<accession>A0A5M3MXP6</accession>
<dbReference type="OrthoDB" id="10602183at2759"/>
<evidence type="ECO:0000256" key="1">
    <source>
        <dbReference type="SAM" id="MobiDB-lite"/>
    </source>
</evidence>
<keyword evidence="3" id="KW-1185">Reference proteome</keyword>
<dbReference type="Proteomes" id="UP000053558">
    <property type="component" value="Unassembled WGS sequence"/>
</dbReference>
<dbReference type="EMBL" id="JH711575">
    <property type="protein sequence ID" value="EIW83888.1"/>
    <property type="molecule type" value="Genomic_DNA"/>
</dbReference>
<reference evidence="3" key="1">
    <citation type="journal article" date="2012" name="Science">
        <title>The Paleozoic origin of enzymatic lignin decomposition reconstructed from 31 fungal genomes.</title>
        <authorList>
            <person name="Floudas D."/>
            <person name="Binder M."/>
            <person name="Riley R."/>
            <person name="Barry K."/>
            <person name="Blanchette R.A."/>
            <person name="Henrissat B."/>
            <person name="Martinez A.T."/>
            <person name="Otillar R."/>
            <person name="Spatafora J.W."/>
            <person name="Yadav J.S."/>
            <person name="Aerts A."/>
            <person name="Benoit I."/>
            <person name="Boyd A."/>
            <person name="Carlson A."/>
            <person name="Copeland A."/>
            <person name="Coutinho P.M."/>
            <person name="de Vries R.P."/>
            <person name="Ferreira P."/>
            <person name="Findley K."/>
            <person name="Foster B."/>
            <person name="Gaskell J."/>
            <person name="Glotzer D."/>
            <person name="Gorecki P."/>
            <person name="Heitman J."/>
            <person name="Hesse C."/>
            <person name="Hori C."/>
            <person name="Igarashi K."/>
            <person name="Jurgens J.A."/>
            <person name="Kallen N."/>
            <person name="Kersten P."/>
            <person name="Kohler A."/>
            <person name="Kuees U."/>
            <person name="Kumar T.K.A."/>
            <person name="Kuo A."/>
            <person name="LaButti K."/>
            <person name="Larrondo L.F."/>
            <person name="Lindquist E."/>
            <person name="Ling A."/>
            <person name="Lombard V."/>
            <person name="Lucas S."/>
            <person name="Lundell T."/>
            <person name="Martin R."/>
            <person name="McLaughlin D.J."/>
            <person name="Morgenstern I."/>
            <person name="Morin E."/>
            <person name="Murat C."/>
            <person name="Nagy L.G."/>
            <person name="Nolan M."/>
            <person name="Ohm R.A."/>
            <person name="Patyshakuliyeva A."/>
            <person name="Rokas A."/>
            <person name="Ruiz-Duenas F.J."/>
            <person name="Sabat G."/>
            <person name="Salamov A."/>
            <person name="Samejima M."/>
            <person name="Schmutz J."/>
            <person name="Slot J.C."/>
            <person name="St John F."/>
            <person name="Stenlid J."/>
            <person name="Sun H."/>
            <person name="Sun S."/>
            <person name="Syed K."/>
            <person name="Tsang A."/>
            <person name="Wiebenga A."/>
            <person name="Young D."/>
            <person name="Pisabarro A."/>
            <person name="Eastwood D.C."/>
            <person name="Martin F."/>
            <person name="Cullen D."/>
            <person name="Grigoriev I.V."/>
            <person name="Hibbett D.S."/>
        </authorList>
    </citation>
    <scope>NUCLEOTIDE SEQUENCE [LARGE SCALE GENOMIC DNA]</scope>
    <source>
        <strain evidence="3">RWD-64-598 SS2</strain>
    </source>
</reference>
<proteinExistence type="predicted"/>
<dbReference type="KEGG" id="cput:CONPUDRAFT_88282"/>
<feature type="region of interest" description="Disordered" evidence="1">
    <location>
        <begin position="100"/>
        <end position="121"/>
    </location>
</feature>
<evidence type="ECO:0000313" key="2">
    <source>
        <dbReference type="EMBL" id="EIW83888.1"/>
    </source>
</evidence>
<sequence>MVRKRDDGPTCRDDPAGYALSCLPYADDDHDCADSDLRCLCKLLTTNGNSDIANGRCVSDGCINGPGAGGQSGYSSASAYQASFCSSVIATPLGSIVTPSPTSTSAATSSPTSGGNSSGASRLGFEQGAPVILTGMFTLSLPIILGII</sequence>
<organism evidence="2 3">
    <name type="scientific">Coniophora puteana (strain RWD-64-598)</name>
    <name type="common">Brown rot fungus</name>
    <dbReference type="NCBI Taxonomy" id="741705"/>
    <lineage>
        <taxon>Eukaryota</taxon>
        <taxon>Fungi</taxon>
        <taxon>Dikarya</taxon>
        <taxon>Basidiomycota</taxon>
        <taxon>Agaricomycotina</taxon>
        <taxon>Agaricomycetes</taxon>
        <taxon>Agaricomycetidae</taxon>
        <taxon>Boletales</taxon>
        <taxon>Coniophorineae</taxon>
        <taxon>Coniophoraceae</taxon>
        <taxon>Coniophora</taxon>
    </lineage>
</organism>
<dbReference type="GeneID" id="19211238"/>